<proteinExistence type="predicted"/>
<reference evidence="1" key="1">
    <citation type="submission" date="2020-07" db="EMBL/GenBank/DDBJ databases">
        <title>Huge and variable diversity of episymbiotic CPR bacteria and DPANN archaea in groundwater ecosystems.</title>
        <authorList>
            <person name="He C.Y."/>
            <person name="Keren R."/>
            <person name="Whittaker M."/>
            <person name="Farag I.F."/>
            <person name="Doudna J."/>
            <person name="Cate J.H.D."/>
            <person name="Banfield J.F."/>
        </authorList>
    </citation>
    <scope>NUCLEOTIDE SEQUENCE</scope>
    <source>
        <strain evidence="1">NC_groundwater_1520_Pr4_B-0.1um_53_5</strain>
    </source>
</reference>
<keyword evidence="1" id="KW-0378">Hydrolase</keyword>
<evidence type="ECO:0000313" key="2">
    <source>
        <dbReference type="Proteomes" id="UP000736328"/>
    </source>
</evidence>
<keyword evidence="1" id="KW-0540">Nuclease</keyword>
<accession>A0A933I817</accession>
<dbReference type="GO" id="GO:0004519">
    <property type="term" value="F:endonuclease activity"/>
    <property type="evidence" value="ECO:0007669"/>
    <property type="project" value="UniProtKB-KW"/>
</dbReference>
<protein>
    <submittedName>
        <fullName evidence="1">HNH endonuclease</fullName>
    </submittedName>
</protein>
<evidence type="ECO:0000313" key="1">
    <source>
        <dbReference type="EMBL" id="MBI4726352.1"/>
    </source>
</evidence>
<comment type="caution">
    <text evidence="1">The sequence shown here is derived from an EMBL/GenBank/DDBJ whole genome shotgun (WGS) entry which is preliminary data.</text>
</comment>
<keyword evidence="1" id="KW-0255">Endonuclease</keyword>
<sequence>MIKAHSETGYSYSTIKLTQSRIDKGLLAIPKALTNWFPKENTKIQVFIDDNIKPERKNYTSYRSKSHECRIGGLAEWYNKNGFIEGDEIVVQLVDKNNFIYRLIPESKYIVIAKELQNKFDVAKDENEAKERLINIVQWNDVNEEVVKYNEFKRLLYSIEEELRKTVTRKEFEVSEKAPSNIKLLLGKIYFGHCQVCDFCFLKKDLTPYYEIHHINRQWGDQINNLLLVCGNCHNQFTYANVEEEFKDKWLSHVRFNGKLYEINQIVFSHKFDEPTKNVFVS</sequence>
<organism evidence="1 2">
    <name type="scientific">candidate division TA06 bacterium</name>
    <dbReference type="NCBI Taxonomy" id="2250710"/>
    <lineage>
        <taxon>Bacteria</taxon>
        <taxon>Bacteria division TA06</taxon>
    </lineage>
</organism>
<dbReference type="CDD" id="cd00085">
    <property type="entry name" value="HNHc"/>
    <property type="match status" value="1"/>
</dbReference>
<name>A0A933I817_UNCT6</name>
<dbReference type="Proteomes" id="UP000736328">
    <property type="component" value="Unassembled WGS sequence"/>
</dbReference>
<gene>
    <name evidence="1" type="ORF">HY768_03865</name>
</gene>
<dbReference type="AlphaFoldDB" id="A0A933I817"/>
<dbReference type="InterPro" id="IPR003615">
    <property type="entry name" value="HNH_nuc"/>
</dbReference>
<dbReference type="EMBL" id="JACQXR010000045">
    <property type="protein sequence ID" value="MBI4726352.1"/>
    <property type="molecule type" value="Genomic_DNA"/>
</dbReference>